<dbReference type="AlphaFoldDB" id="A0LMF4"/>
<accession>A0LMF4</accession>
<organism evidence="9 10">
    <name type="scientific">Syntrophobacter fumaroxidans (strain DSM 10017 / MPOB)</name>
    <dbReference type="NCBI Taxonomy" id="335543"/>
    <lineage>
        <taxon>Bacteria</taxon>
        <taxon>Pseudomonadati</taxon>
        <taxon>Thermodesulfobacteriota</taxon>
        <taxon>Syntrophobacteria</taxon>
        <taxon>Syntrophobacterales</taxon>
        <taxon>Syntrophobacteraceae</taxon>
        <taxon>Syntrophobacter</taxon>
    </lineage>
</organism>
<feature type="transmembrane region" description="Helical" evidence="8">
    <location>
        <begin position="126"/>
        <end position="148"/>
    </location>
</feature>
<protein>
    <recommendedName>
        <fullName evidence="8">Probable membrane transporter protein</fullName>
    </recommendedName>
</protein>
<keyword evidence="5 8" id="KW-0812">Transmembrane</keyword>
<feature type="transmembrane region" description="Helical" evidence="8">
    <location>
        <begin position="219"/>
        <end position="237"/>
    </location>
</feature>
<keyword evidence="4 8" id="KW-1003">Cell membrane</keyword>
<dbReference type="HOGENOM" id="CLU_054750_5_5_7"/>
<keyword evidence="7 8" id="KW-0472">Membrane</keyword>
<keyword evidence="10" id="KW-1185">Reference proteome</keyword>
<keyword evidence="3" id="KW-0813">Transport</keyword>
<name>A0LMF4_SYNFM</name>
<dbReference type="RefSeq" id="WP_011699770.1">
    <property type="nucleotide sequence ID" value="NC_008554.1"/>
</dbReference>
<dbReference type="PANTHER" id="PTHR30269">
    <property type="entry name" value="TRANSMEMBRANE PROTEIN YFCA"/>
    <property type="match status" value="1"/>
</dbReference>
<evidence type="ECO:0000256" key="6">
    <source>
        <dbReference type="ARBA" id="ARBA00022989"/>
    </source>
</evidence>
<reference evidence="9 10" key="1">
    <citation type="submission" date="2006-10" db="EMBL/GenBank/DDBJ databases">
        <title>Complete sequence of Syntrophobacter fumaroxidans MPOB.</title>
        <authorList>
            <consortium name="US DOE Joint Genome Institute"/>
            <person name="Copeland A."/>
            <person name="Lucas S."/>
            <person name="Lapidus A."/>
            <person name="Barry K."/>
            <person name="Detter J.C."/>
            <person name="Glavina del Rio T."/>
            <person name="Hammon N."/>
            <person name="Israni S."/>
            <person name="Pitluck S."/>
            <person name="Goltsman E.G."/>
            <person name="Martinez M."/>
            <person name="Schmutz J."/>
            <person name="Larimer F."/>
            <person name="Land M."/>
            <person name="Hauser L."/>
            <person name="Kyrpides N."/>
            <person name="Kim E."/>
            <person name="Boone D.R."/>
            <person name="Brockman F."/>
            <person name="Culley D."/>
            <person name="Ferry J."/>
            <person name="Gunsalus R."/>
            <person name="McInerney M.J."/>
            <person name="Morrison M."/>
            <person name="Plugge C."/>
            <person name="Rohlin L."/>
            <person name="Scholten J."/>
            <person name="Sieber J."/>
            <person name="Stams A.J.M."/>
            <person name="Worm P."/>
            <person name="Henstra A.M."/>
            <person name="Richardson P."/>
        </authorList>
    </citation>
    <scope>NUCLEOTIDE SEQUENCE [LARGE SCALE GENOMIC DNA]</scope>
    <source>
        <strain evidence="10">DSM 10017 / MPOB</strain>
    </source>
</reference>
<dbReference type="Proteomes" id="UP000001784">
    <property type="component" value="Chromosome"/>
</dbReference>
<dbReference type="eggNOG" id="COG0730">
    <property type="taxonomic scope" value="Bacteria"/>
</dbReference>
<evidence type="ECO:0000256" key="7">
    <source>
        <dbReference type="ARBA" id="ARBA00023136"/>
    </source>
</evidence>
<evidence type="ECO:0000256" key="3">
    <source>
        <dbReference type="ARBA" id="ARBA00022448"/>
    </source>
</evidence>
<evidence type="ECO:0000256" key="8">
    <source>
        <dbReference type="RuleBase" id="RU363041"/>
    </source>
</evidence>
<evidence type="ECO:0000313" key="9">
    <source>
        <dbReference type="EMBL" id="ABK18606.1"/>
    </source>
</evidence>
<dbReference type="InterPro" id="IPR052017">
    <property type="entry name" value="TSUP"/>
</dbReference>
<sequence precursor="true">MTPYLIIALITFLAGFTQGLSGFGSILLALPLLTIMLDIKTVVPLAALDAFLVAIILLFELRRHLDWKKILPLVAGSFPGIPIGVFFLKYMNTDAIQLTMGIMLLIYALFGLLFRPVVWEMKAAGASLAGFGAGCLGGALGASGPPVIVYTSLQPWTKDVIKATLQGFLAASGLVVILLHALSGLTTMPVLRYFLVSMPALVFGTILGSFFYGRIDEKTYRRIILIVLALLGGFLVYEVL</sequence>
<dbReference type="Pfam" id="PF01925">
    <property type="entry name" value="TauE"/>
    <property type="match status" value="1"/>
</dbReference>
<feature type="transmembrane region" description="Helical" evidence="8">
    <location>
        <begin position="193"/>
        <end position="213"/>
    </location>
</feature>
<feature type="transmembrane region" description="Helical" evidence="8">
    <location>
        <begin position="96"/>
        <end position="114"/>
    </location>
</feature>
<evidence type="ECO:0000256" key="1">
    <source>
        <dbReference type="ARBA" id="ARBA00004651"/>
    </source>
</evidence>
<gene>
    <name evidence="9" type="ordered locus">Sfum_2931</name>
</gene>
<dbReference type="PANTHER" id="PTHR30269:SF37">
    <property type="entry name" value="MEMBRANE TRANSPORTER PROTEIN"/>
    <property type="match status" value="1"/>
</dbReference>
<dbReference type="InterPro" id="IPR002781">
    <property type="entry name" value="TM_pro_TauE-like"/>
</dbReference>
<feature type="transmembrane region" description="Helical" evidence="8">
    <location>
        <begin position="39"/>
        <end position="59"/>
    </location>
</feature>
<dbReference type="GO" id="GO:0005886">
    <property type="term" value="C:plasma membrane"/>
    <property type="evidence" value="ECO:0007669"/>
    <property type="project" value="UniProtKB-SubCell"/>
</dbReference>
<keyword evidence="6 8" id="KW-1133">Transmembrane helix</keyword>
<proteinExistence type="inferred from homology"/>
<dbReference type="STRING" id="335543.Sfum_2931"/>
<feature type="transmembrane region" description="Helical" evidence="8">
    <location>
        <begin position="71"/>
        <end position="90"/>
    </location>
</feature>
<dbReference type="KEGG" id="sfu:Sfum_2931"/>
<feature type="transmembrane region" description="Helical" evidence="8">
    <location>
        <begin position="160"/>
        <end position="181"/>
    </location>
</feature>
<comment type="similarity">
    <text evidence="2 8">Belongs to the 4-toluene sulfonate uptake permease (TSUP) (TC 2.A.102) family.</text>
</comment>
<evidence type="ECO:0000313" key="10">
    <source>
        <dbReference type="Proteomes" id="UP000001784"/>
    </source>
</evidence>
<evidence type="ECO:0000256" key="5">
    <source>
        <dbReference type="ARBA" id="ARBA00022692"/>
    </source>
</evidence>
<evidence type="ECO:0000256" key="4">
    <source>
        <dbReference type="ARBA" id="ARBA00022475"/>
    </source>
</evidence>
<dbReference type="InParanoid" id="A0LMF4"/>
<comment type="subcellular location">
    <subcellularLocation>
        <location evidence="1 8">Cell membrane</location>
        <topology evidence="1 8">Multi-pass membrane protein</topology>
    </subcellularLocation>
</comment>
<dbReference type="EMBL" id="CP000478">
    <property type="protein sequence ID" value="ABK18606.1"/>
    <property type="molecule type" value="Genomic_DNA"/>
</dbReference>
<evidence type="ECO:0000256" key="2">
    <source>
        <dbReference type="ARBA" id="ARBA00009142"/>
    </source>
</evidence>